<dbReference type="Pfam" id="PF17762">
    <property type="entry name" value="HTH_ParB"/>
    <property type="match status" value="1"/>
</dbReference>
<dbReference type="InterPro" id="IPR057240">
    <property type="entry name" value="ParB_dimer_C"/>
</dbReference>
<dbReference type="SUPFAM" id="SSF110849">
    <property type="entry name" value="ParB/Sulfiredoxin"/>
    <property type="match status" value="1"/>
</dbReference>
<dbReference type="Pfam" id="PF23552">
    <property type="entry name" value="ParB_C"/>
    <property type="match status" value="1"/>
</dbReference>
<sequence length="326" mass="36078">MSAEKNDEKIQAALNATPGAANAAKRKIGGLGRGLNALIEGSYEAKGEREQRLVPNPINSVGQIPVGHIEANPYQPRSHFDQEALAELADSIKIQGIIQPVTVRQMGTNSYQLISGERRLQASKLAGLETIPAYIRKADDQQMLEMALIENIQRENLNAIEIALSYQRLLSECSLRQEDLGERVGKNRSTVTNYLRLLKLPPTIQIGLRDSVIGMGHARALVSLEDPQQQVDLFRRIVAEDLSVRRVEELVRNGYGRPTGGSTPTPREQPAPVVPVAELRRTERQLTDHFGSKVQLRPGAQGRGEIKISFDSVEDMQRILHILQPA</sequence>
<dbReference type="Gene3D" id="1.10.10.2830">
    <property type="match status" value="1"/>
</dbReference>
<dbReference type="InterPro" id="IPR050336">
    <property type="entry name" value="Chromosome_partition/occlusion"/>
</dbReference>
<dbReference type="InterPro" id="IPR041468">
    <property type="entry name" value="HTH_ParB/Spo0J"/>
</dbReference>
<feature type="region of interest" description="Disordered" evidence="4">
    <location>
        <begin position="253"/>
        <end position="272"/>
    </location>
</feature>
<comment type="caution">
    <text evidence="6">The sequence shown here is derived from an EMBL/GenBank/DDBJ whole genome shotgun (WGS) entry which is preliminary data.</text>
</comment>
<keyword evidence="3" id="KW-0238">DNA-binding</keyword>
<evidence type="ECO:0000313" key="7">
    <source>
        <dbReference type="Proteomes" id="UP000441336"/>
    </source>
</evidence>
<dbReference type="PANTHER" id="PTHR33375:SF1">
    <property type="entry name" value="CHROMOSOME-PARTITIONING PROTEIN PARB-RELATED"/>
    <property type="match status" value="1"/>
</dbReference>
<gene>
    <name evidence="6" type="ORF">GO988_18315</name>
</gene>
<dbReference type="PANTHER" id="PTHR33375">
    <property type="entry name" value="CHROMOSOME-PARTITIONING PROTEIN PARB-RELATED"/>
    <property type="match status" value="1"/>
</dbReference>
<dbReference type="InterPro" id="IPR004437">
    <property type="entry name" value="ParB/RepB/Spo0J"/>
</dbReference>
<dbReference type="Proteomes" id="UP000441336">
    <property type="component" value="Unassembled WGS sequence"/>
</dbReference>
<dbReference type="SUPFAM" id="SSF109709">
    <property type="entry name" value="KorB DNA-binding domain-like"/>
    <property type="match status" value="1"/>
</dbReference>
<keyword evidence="2" id="KW-0159">Chromosome partition</keyword>
<dbReference type="Gene3D" id="3.90.1530.30">
    <property type="match status" value="1"/>
</dbReference>
<organism evidence="6 7">
    <name type="scientific">Hymenobacter ginkgonis</name>
    <dbReference type="NCBI Taxonomy" id="2682976"/>
    <lineage>
        <taxon>Bacteria</taxon>
        <taxon>Pseudomonadati</taxon>
        <taxon>Bacteroidota</taxon>
        <taxon>Cytophagia</taxon>
        <taxon>Cytophagales</taxon>
        <taxon>Hymenobacteraceae</taxon>
        <taxon>Hymenobacter</taxon>
    </lineage>
</organism>
<dbReference type="InterPro" id="IPR003115">
    <property type="entry name" value="ParB_N"/>
</dbReference>
<protein>
    <submittedName>
        <fullName evidence="6">ParB/RepB/Spo0J family partition protein</fullName>
    </submittedName>
</protein>
<dbReference type="SMART" id="SM00470">
    <property type="entry name" value="ParB"/>
    <property type="match status" value="1"/>
</dbReference>
<comment type="similarity">
    <text evidence="1">Belongs to the ParB family.</text>
</comment>
<dbReference type="GO" id="GO:0007059">
    <property type="term" value="P:chromosome segregation"/>
    <property type="evidence" value="ECO:0007669"/>
    <property type="project" value="UniProtKB-KW"/>
</dbReference>
<dbReference type="RefSeq" id="WP_157568196.1">
    <property type="nucleotide sequence ID" value="NZ_WQKZ01000004.1"/>
</dbReference>
<dbReference type="EMBL" id="WQKZ01000004">
    <property type="protein sequence ID" value="MVN78289.1"/>
    <property type="molecule type" value="Genomic_DNA"/>
</dbReference>
<evidence type="ECO:0000256" key="4">
    <source>
        <dbReference type="SAM" id="MobiDB-lite"/>
    </source>
</evidence>
<dbReference type="GO" id="GO:0005694">
    <property type="term" value="C:chromosome"/>
    <property type="evidence" value="ECO:0007669"/>
    <property type="project" value="TreeGrafter"/>
</dbReference>
<name>A0A7K1TIQ6_9BACT</name>
<dbReference type="FunFam" id="1.10.10.2830:FF:000001">
    <property type="entry name" value="Chromosome partitioning protein ParB"/>
    <property type="match status" value="1"/>
</dbReference>
<accession>A0A7K1TIQ6</accession>
<evidence type="ECO:0000256" key="1">
    <source>
        <dbReference type="ARBA" id="ARBA00006295"/>
    </source>
</evidence>
<dbReference type="Pfam" id="PF02195">
    <property type="entry name" value="ParB_N"/>
    <property type="match status" value="1"/>
</dbReference>
<evidence type="ECO:0000259" key="5">
    <source>
        <dbReference type="SMART" id="SM00470"/>
    </source>
</evidence>
<dbReference type="InterPro" id="IPR036086">
    <property type="entry name" value="ParB/Sulfiredoxin_sf"/>
</dbReference>
<evidence type="ECO:0000313" key="6">
    <source>
        <dbReference type="EMBL" id="MVN78289.1"/>
    </source>
</evidence>
<proteinExistence type="inferred from homology"/>
<dbReference type="GO" id="GO:0003677">
    <property type="term" value="F:DNA binding"/>
    <property type="evidence" value="ECO:0007669"/>
    <property type="project" value="UniProtKB-KW"/>
</dbReference>
<evidence type="ECO:0000256" key="3">
    <source>
        <dbReference type="ARBA" id="ARBA00023125"/>
    </source>
</evidence>
<feature type="domain" description="ParB-like N-terminal" evidence="5">
    <location>
        <begin position="62"/>
        <end position="152"/>
    </location>
</feature>
<dbReference type="CDD" id="cd16393">
    <property type="entry name" value="SPO0J_N"/>
    <property type="match status" value="1"/>
</dbReference>
<keyword evidence="7" id="KW-1185">Reference proteome</keyword>
<dbReference type="FunFam" id="3.90.1530.30:FF:000001">
    <property type="entry name" value="Chromosome partitioning protein ParB"/>
    <property type="match status" value="1"/>
</dbReference>
<evidence type="ECO:0000256" key="2">
    <source>
        <dbReference type="ARBA" id="ARBA00022829"/>
    </source>
</evidence>
<reference evidence="6 7" key="1">
    <citation type="submission" date="2019-12" db="EMBL/GenBank/DDBJ databases">
        <title>Hymenobacter sp. HMF4947 Genome sequencing and assembly.</title>
        <authorList>
            <person name="Kang H."/>
            <person name="Cha I."/>
            <person name="Kim H."/>
            <person name="Joh K."/>
        </authorList>
    </citation>
    <scope>NUCLEOTIDE SEQUENCE [LARGE SCALE GENOMIC DNA]</scope>
    <source>
        <strain evidence="6 7">HMF4947</strain>
    </source>
</reference>
<dbReference type="GO" id="GO:0045881">
    <property type="term" value="P:positive regulation of sporulation resulting in formation of a cellular spore"/>
    <property type="evidence" value="ECO:0007669"/>
    <property type="project" value="TreeGrafter"/>
</dbReference>
<dbReference type="AlphaFoldDB" id="A0A7K1TIQ6"/>
<dbReference type="NCBIfam" id="TIGR00180">
    <property type="entry name" value="parB_part"/>
    <property type="match status" value="1"/>
</dbReference>